<evidence type="ECO:0000256" key="5">
    <source>
        <dbReference type="PIRSR" id="PIRSR000097-3"/>
    </source>
</evidence>
<dbReference type="PANTHER" id="PTHR43827">
    <property type="entry name" value="2,5-DIKETO-D-GLUCONIC ACID REDUCTASE"/>
    <property type="match status" value="1"/>
</dbReference>
<dbReference type="AlphaFoldDB" id="A0A2G8SJJ8"/>
<evidence type="ECO:0000313" key="8">
    <source>
        <dbReference type="Proteomes" id="UP000230002"/>
    </source>
</evidence>
<dbReference type="CDD" id="cd19071">
    <property type="entry name" value="AKR_AKR1-5-like"/>
    <property type="match status" value="1"/>
</dbReference>
<keyword evidence="8" id="KW-1185">Reference proteome</keyword>
<comment type="caution">
    <text evidence="7">The sequence shown here is derived from an EMBL/GenBank/DDBJ whole genome shotgun (WGS) entry which is preliminary data.</text>
</comment>
<evidence type="ECO:0000256" key="4">
    <source>
        <dbReference type="PIRSR" id="PIRSR000097-2"/>
    </source>
</evidence>
<name>A0A2G8SJJ8_9APHY</name>
<evidence type="ECO:0000256" key="3">
    <source>
        <dbReference type="PIRSR" id="PIRSR000097-1"/>
    </source>
</evidence>
<proteinExistence type="inferred from homology"/>
<feature type="domain" description="NADP-dependent oxidoreductase" evidence="6">
    <location>
        <begin position="38"/>
        <end position="269"/>
    </location>
</feature>
<accession>A0A2G8SJJ8</accession>
<dbReference type="EMBL" id="AYKW01000006">
    <property type="protein sequence ID" value="PIL33946.1"/>
    <property type="molecule type" value="Genomic_DNA"/>
</dbReference>
<dbReference type="InterPro" id="IPR018170">
    <property type="entry name" value="Aldo/ket_reductase_CS"/>
</dbReference>
<dbReference type="STRING" id="1077348.A0A2G8SJJ8"/>
<reference evidence="7 8" key="1">
    <citation type="journal article" date="2015" name="Sci. Rep.">
        <title>Chromosome-level genome map provides insights into diverse defense mechanisms in the medicinal fungus Ganoderma sinense.</title>
        <authorList>
            <person name="Zhu Y."/>
            <person name="Xu J."/>
            <person name="Sun C."/>
            <person name="Zhou S."/>
            <person name="Xu H."/>
            <person name="Nelson D.R."/>
            <person name="Qian J."/>
            <person name="Song J."/>
            <person name="Luo H."/>
            <person name="Xiang L."/>
            <person name="Li Y."/>
            <person name="Xu Z."/>
            <person name="Ji A."/>
            <person name="Wang L."/>
            <person name="Lu S."/>
            <person name="Hayward A."/>
            <person name="Sun W."/>
            <person name="Li X."/>
            <person name="Schwartz D.C."/>
            <person name="Wang Y."/>
            <person name="Chen S."/>
        </authorList>
    </citation>
    <scope>NUCLEOTIDE SEQUENCE [LARGE SCALE GENOMIC DNA]</scope>
    <source>
        <strain evidence="7 8">ZZ0214-1</strain>
    </source>
</reference>
<keyword evidence="2" id="KW-0560">Oxidoreductase</keyword>
<feature type="active site" description="Proton donor" evidence="3">
    <location>
        <position position="53"/>
    </location>
</feature>
<dbReference type="Pfam" id="PF00248">
    <property type="entry name" value="Aldo_ket_red"/>
    <property type="match status" value="1"/>
</dbReference>
<evidence type="ECO:0000256" key="2">
    <source>
        <dbReference type="ARBA" id="ARBA00023002"/>
    </source>
</evidence>
<dbReference type="PRINTS" id="PR00069">
    <property type="entry name" value="ALDKETRDTASE"/>
</dbReference>
<dbReference type="InterPro" id="IPR036812">
    <property type="entry name" value="NAD(P)_OxRdtase_dom_sf"/>
</dbReference>
<evidence type="ECO:0000259" key="6">
    <source>
        <dbReference type="Pfam" id="PF00248"/>
    </source>
</evidence>
<dbReference type="PIRSF" id="PIRSF000097">
    <property type="entry name" value="AKR"/>
    <property type="match status" value="1"/>
</dbReference>
<evidence type="ECO:0000313" key="7">
    <source>
        <dbReference type="EMBL" id="PIL33946.1"/>
    </source>
</evidence>
<feature type="site" description="Lowers pKa of active site Tyr" evidence="5">
    <location>
        <position position="78"/>
    </location>
</feature>
<dbReference type="InterPro" id="IPR020471">
    <property type="entry name" value="AKR"/>
</dbReference>
<dbReference type="Proteomes" id="UP000230002">
    <property type="component" value="Unassembled WGS sequence"/>
</dbReference>
<dbReference type="PANTHER" id="PTHR43827:SF13">
    <property type="entry name" value="ALDO_KETO REDUCTASE FAMILY PROTEIN"/>
    <property type="match status" value="1"/>
</dbReference>
<dbReference type="SUPFAM" id="SSF51430">
    <property type="entry name" value="NAD(P)-linked oxidoreductase"/>
    <property type="match status" value="1"/>
</dbReference>
<dbReference type="PROSITE" id="PS00798">
    <property type="entry name" value="ALDOKETO_REDUCTASE_1"/>
    <property type="match status" value="1"/>
</dbReference>
<dbReference type="Gene3D" id="3.20.20.100">
    <property type="entry name" value="NADP-dependent oxidoreductase domain"/>
    <property type="match status" value="1"/>
</dbReference>
<comment type="similarity">
    <text evidence="1">Belongs to the aldo/keto reductase family.</text>
</comment>
<feature type="binding site" evidence="4">
    <location>
        <position position="111"/>
    </location>
    <ligand>
        <name>substrate</name>
    </ligand>
</feature>
<dbReference type="OrthoDB" id="416253at2759"/>
<evidence type="ECO:0000256" key="1">
    <source>
        <dbReference type="ARBA" id="ARBA00007905"/>
    </source>
</evidence>
<dbReference type="FunFam" id="3.20.20.100:FF:000015">
    <property type="entry name" value="Oxidoreductase, aldo/keto reductase family"/>
    <property type="match status" value="1"/>
</dbReference>
<organism evidence="7 8">
    <name type="scientific">Ganoderma sinense ZZ0214-1</name>
    <dbReference type="NCBI Taxonomy" id="1077348"/>
    <lineage>
        <taxon>Eukaryota</taxon>
        <taxon>Fungi</taxon>
        <taxon>Dikarya</taxon>
        <taxon>Basidiomycota</taxon>
        <taxon>Agaricomycotina</taxon>
        <taxon>Agaricomycetes</taxon>
        <taxon>Polyporales</taxon>
        <taxon>Polyporaceae</taxon>
        <taxon>Ganoderma</taxon>
    </lineage>
</organism>
<dbReference type="GO" id="GO:0016491">
    <property type="term" value="F:oxidoreductase activity"/>
    <property type="evidence" value="ECO:0007669"/>
    <property type="project" value="UniProtKB-KW"/>
</dbReference>
<dbReference type="InterPro" id="IPR023210">
    <property type="entry name" value="NADP_OxRdtase_dom"/>
</dbReference>
<dbReference type="PROSITE" id="PS00062">
    <property type="entry name" value="ALDOKETO_REDUCTASE_2"/>
    <property type="match status" value="1"/>
</dbReference>
<protein>
    <recommendedName>
        <fullName evidence="6">NADP-dependent oxidoreductase domain-containing protein</fullName>
    </recommendedName>
</protein>
<gene>
    <name evidence="7" type="ORF">GSI_03654</name>
</gene>
<sequence length="284" mass="31196">MSSSLAIGTTVRLRSGYELPLLGLGVGRSDNTKLASLAALNAGYRHIDSARMYGNEAEVGEAVRESGLPRSQIYITSKIQNEEHGYDKTLAAVDDSLKTFGFDYIDFMLIHSAKSDKDTRLATWNALVEAKGAGKVRSIGVSNYGVKHLEEIRQAGLELPDINQIELQPLNQQKEIVEYCRTHGIFVVAYAPLMRARWDIPEILDVAKKHERGHGQHNKTPAQVLVRWSLQGGFAPLPKSADPVRVVGNADVYDFVLSAEDVAAIDSLDRGKEGAITWNPVDVD</sequence>